<evidence type="ECO:0000313" key="3">
    <source>
        <dbReference type="Proteomes" id="UP000663870"/>
    </source>
</evidence>
<protein>
    <submittedName>
        <fullName evidence="2">Uncharacterized protein</fullName>
    </submittedName>
</protein>
<proteinExistence type="predicted"/>
<organism evidence="2 3">
    <name type="scientific">Rotaria sordida</name>
    <dbReference type="NCBI Taxonomy" id="392033"/>
    <lineage>
        <taxon>Eukaryota</taxon>
        <taxon>Metazoa</taxon>
        <taxon>Spiralia</taxon>
        <taxon>Gnathifera</taxon>
        <taxon>Rotifera</taxon>
        <taxon>Eurotatoria</taxon>
        <taxon>Bdelloidea</taxon>
        <taxon>Philodinida</taxon>
        <taxon>Philodinidae</taxon>
        <taxon>Rotaria</taxon>
    </lineage>
</organism>
<dbReference type="EMBL" id="CAJNOH010002507">
    <property type="protein sequence ID" value="CAF1297021.1"/>
    <property type="molecule type" value="Genomic_DNA"/>
</dbReference>
<dbReference type="Pfam" id="PF15786">
    <property type="entry name" value="PET117"/>
    <property type="match status" value="1"/>
</dbReference>
<dbReference type="EMBL" id="CAJNOL010003699">
    <property type="protein sequence ID" value="CAF1571400.1"/>
    <property type="molecule type" value="Genomic_DNA"/>
</dbReference>
<sequence length="71" mass="8327">MSTGARICLVGSLVLTGATVLTVNYYTDKEKKRKRANIFADISRRDEQHRLNMEQYEKQLKIQEKLLLRDK</sequence>
<comment type="caution">
    <text evidence="2">The sequence shown here is derived from an EMBL/GenBank/DDBJ whole genome shotgun (WGS) entry which is preliminary data.</text>
</comment>
<accession>A0A815YJ81</accession>
<reference evidence="2" key="1">
    <citation type="submission" date="2021-02" db="EMBL/GenBank/DDBJ databases">
        <authorList>
            <person name="Nowell W R."/>
        </authorList>
    </citation>
    <scope>NUCLEOTIDE SEQUENCE</scope>
</reference>
<gene>
    <name evidence="2" type="ORF">JXQ802_LOCUS45240</name>
    <name evidence="1" type="ORF">PYM288_LOCUS29709</name>
</gene>
<name>A0A815YJ81_9BILA</name>
<dbReference type="InterPro" id="IPR031568">
    <property type="entry name" value="Pet117"/>
</dbReference>
<dbReference type="Proteomes" id="UP000663870">
    <property type="component" value="Unassembled WGS sequence"/>
</dbReference>
<evidence type="ECO:0000313" key="1">
    <source>
        <dbReference type="EMBL" id="CAF1297021.1"/>
    </source>
</evidence>
<evidence type="ECO:0000313" key="2">
    <source>
        <dbReference type="EMBL" id="CAF1571400.1"/>
    </source>
</evidence>
<dbReference type="Proteomes" id="UP000663854">
    <property type="component" value="Unassembled WGS sequence"/>
</dbReference>
<keyword evidence="3" id="KW-1185">Reference proteome</keyword>
<dbReference type="AlphaFoldDB" id="A0A815YJ81"/>